<dbReference type="HAMAP" id="MF_00185">
    <property type="entry name" value="IPP_trans"/>
    <property type="match status" value="1"/>
</dbReference>
<comment type="caution">
    <text evidence="10">Lacks conserved residue(s) required for the propagation of feature annotation.</text>
</comment>
<evidence type="ECO:0000256" key="2">
    <source>
        <dbReference type="ARBA" id="ARBA00003213"/>
    </source>
</evidence>
<keyword evidence="6 10" id="KW-0547">Nucleotide-binding</keyword>
<sequence length="317" mass="36092">MNILKQPIIFLLGPTASGKTEWAIHWQNTFDAIEIISVDSVMVYKECNIGSAKPSNDVLQSHPHHLVNYVSLNCIFSVADFYKSALKLIEDIHSREKIPLLVGGSMMYFNILKHGISSLPSADLAFRKTLEEKILKGGIENLFKDLARLDPEAAKSIKPHDSQRIIRALEIININKKSVGASIADSNSVALQEKYDLIEYGIFPAQRIELHKRIETRQDELVGNKLIEEILQIKDIFNISSSHPAMKAINYRQGLQVINGQLKKSELFEKSLFATRQLAKRQCTWMRGWENLTCFDLFNLELATEELKKQLNFLEII</sequence>
<dbReference type="GO" id="GO:0052381">
    <property type="term" value="F:tRNA dimethylallyltransferase activity"/>
    <property type="evidence" value="ECO:0007669"/>
    <property type="project" value="UniProtKB-UniRule"/>
</dbReference>
<reference evidence="14 15" key="1">
    <citation type="journal article" date="2018" name="Microbiome">
        <title>Fine metagenomic profile of the Mediterranean stratified and mixed water columns revealed by assembly and recruitment.</title>
        <authorList>
            <person name="Haro-Moreno J.M."/>
            <person name="Lopez-Perez M."/>
            <person name="De La Torre J.R."/>
            <person name="Picazo A."/>
            <person name="Camacho A."/>
            <person name="Rodriguez-Valera F."/>
        </authorList>
    </citation>
    <scope>NUCLEOTIDE SEQUENCE [LARGE SCALE GENOMIC DNA]</scope>
    <source>
        <strain evidence="14">MED-G84</strain>
    </source>
</reference>
<comment type="catalytic activity">
    <reaction evidence="9 10 11">
        <text>adenosine(37) in tRNA + dimethylallyl diphosphate = N(6)-dimethylallyladenosine(37) in tRNA + diphosphate</text>
        <dbReference type="Rhea" id="RHEA:26482"/>
        <dbReference type="Rhea" id="RHEA-COMP:10162"/>
        <dbReference type="Rhea" id="RHEA-COMP:10375"/>
        <dbReference type="ChEBI" id="CHEBI:33019"/>
        <dbReference type="ChEBI" id="CHEBI:57623"/>
        <dbReference type="ChEBI" id="CHEBI:74411"/>
        <dbReference type="ChEBI" id="CHEBI:74415"/>
        <dbReference type="EC" id="2.5.1.75"/>
    </reaction>
</comment>
<dbReference type="InterPro" id="IPR039657">
    <property type="entry name" value="Dimethylallyltransferase"/>
</dbReference>
<dbReference type="Proteomes" id="UP000253032">
    <property type="component" value="Unassembled WGS sequence"/>
</dbReference>
<dbReference type="GO" id="GO:0006400">
    <property type="term" value="P:tRNA modification"/>
    <property type="evidence" value="ECO:0007669"/>
    <property type="project" value="TreeGrafter"/>
</dbReference>
<evidence type="ECO:0000256" key="5">
    <source>
        <dbReference type="ARBA" id="ARBA00022694"/>
    </source>
</evidence>
<feature type="site" description="Interaction with substrate tRNA" evidence="10">
    <location>
        <position position="105"/>
    </location>
</feature>
<name>A0A368BNP2_9GAMM</name>
<dbReference type="NCBIfam" id="TIGR00174">
    <property type="entry name" value="miaA"/>
    <property type="match status" value="1"/>
</dbReference>
<evidence type="ECO:0000313" key="14">
    <source>
        <dbReference type="EMBL" id="RCL38939.1"/>
    </source>
</evidence>
<evidence type="ECO:0000256" key="9">
    <source>
        <dbReference type="ARBA" id="ARBA00049563"/>
    </source>
</evidence>
<dbReference type="InterPro" id="IPR018022">
    <property type="entry name" value="IPT"/>
</dbReference>
<feature type="region of interest" description="Interaction with substrate tRNA" evidence="10">
    <location>
        <begin position="39"/>
        <end position="42"/>
    </location>
</feature>
<keyword evidence="4 10" id="KW-0808">Transferase</keyword>
<keyword evidence="8 10" id="KW-0460">Magnesium</keyword>
<evidence type="ECO:0000256" key="7">
    <source>
        <dbReference type="ARBA" id="ARBA00022840"/>
    </source>
</evidence>
<evidence type="ECO:0000256" key="4">
    <source>
        <dbReference type="ARBA" id="ARBA00022679"/>
    </source>
</evidence>
<comment type="caution">
    <text evidence="14">The sequence shown here is derived from an EMBL/GenBank/DDBJ whole genome shotgun (WGS) entry which is preliminary data.</text>
</comment>
<protein>
    <recommendedName>
        <fullName evidence="10">tRNA dimethylallyltransferase</fullName>
        <ecNumber evidence="10">2.5.1.75</ecNumber>
    </recommendedName>
    <alternativeName>
        <fullName evidence="10">Dimethylallyl diphosphate:tRNA dimethylallyltransferase</fullName>
        <shortName evidence="10">DMAPP:tRNA dimethylallyltransferase</shortName>
        <shortName evidence="10">DMATase</shortName>
    </alternativeName>
    <alternativeName>
        <fullName evidence="10">Isopentenyl-diphosphate:tRNA isopentenyltransferase</fullName>
        <shortName evidence="10">IPP transferase</shortName>
        <shortName evidence="10">IPPT</shortName>
        <shortName evidence="10">IPTase</shortName>
    </alternativeName>
</protein>
<dbReference type="EC" id="2.5.1.75" evidence="10"/>
<dbReference type="PANTHER" id="PTHR11088">
    <property type="entry name" value="TRNA DIMETHYLALLYLTRANSFERASE"/>
    <property type="match status" value="1"/>
</dbReference>
<dbReference type="GO" id="GO:0005524">
    <property type="term" value="F:ATP binding"/>
    <property type="evidence" value="ECO:0007669"/>
    <property type="project" value="UniProtKB-UniRule"/>
</dbReference>
<feature type="site" description="Interaction with substrate tRNA" evidence="10">
    <location>
        <position position="127"/>
    </location>
</feature>
<evidence type="ECO:0000256" key="1">
    <source>
        <dbReference type="ARBA" id="ARBA00001946"/>
    </source>
</evidence>
<evidence type="ECO:0000256" key="3">
    <source>
        <dbReference type="ARBA" id="ARBA00005842"/>
    </source>
</evidence>
<dbReference type="AlphaFoldDB" id="A0A368BNP2"/>
<keyword evidence="7 10" id="KW-0067">ATP-binding</keyword>
<dbReference type="PANTHER" id="PTHR11088:SF60">
    <property type="entry name" value="TRNA DIMETHYLALLYLTRANSFERASE"/>
    <property type="match status" value="1"/>
</dbReference>
<dbReference type="EMBL" id="QOPC01000006">
    <property type="protein sequence ID" value="RCL38939.1"/>
    <property type="molecule type" value="Genomic_DNA"/>
</dbReference>
<evidence type="ECO:0000256" key="13">
    <source>
        <dbReference type="RuleBase" id="RU003785"/>
    </source>
</evidence>
<feature type="region of interest" description="Interaction with substrate tRNA" evidence="10">
    <location>
        <begin position="163"/>
        <end position="167"/>
    </location>
</feature>
<dbReference type="Pfam" id="PF01715">
    <property type="entry name" value="IPPT"/>
    <property type="match status" value="1"/>
</dbReference>
<evidence type="ECO:0000256" key="6">
    <source>
        <dbReference type="ARBA" id="ARBA00022741"/>
    </source>
</evidence>
<evidence type="ECO:0000256" key="10">
    <source>
        <dbReference type="HAMAP-Rule" id="MF_00185"/>
    </source>
</evidence>
<organism evidence="14 15">
    <name type="scientific">SAR86 cluster bacterium</name>
    <dbReference type="NCBI Taxonomy" id="2030880"/>
    <lineage>
        <taxon>Bacteria</taxon>
        <taxon>Pseudomonadati</taxon>
        <taxon>Pseudomonadota</taxon>
        <taxon>Gammaproteobacteria</taxon>
        <taxon>SAR86 cluster</taxon>
    </lineage>
</organism>
<dbReference type="InterPro" id="IPR027417">
    <property type="entry name" value="P-loop_NTPase"/>
</dbReference>
<evidence type="ECO:0000256" key="11">
    <source>
        <dbReference type="RuleBase" id="RU003783"/>
    </source>
</evidence>
<evidence type="ECO:0000256" key="12">
    <source>
        <dbReference type="RuleBase" id="RU003784"/>
    </source>
</evidence>
<dbReference type="Gene3D" id="3.40.50.300">
    <property type="entry name" value="P-loop containing nucleotide triphosphate hydrolases"/>
    <property type="match status" value="1"/>
</dbReference>
<accession>A0A368BNP2</accession>
<feature type="binding site" evidence="10">
    <location>
        <begin position="15"/>
        <end position="20"/>
    </location>
    <ligand>
        <name>substrate</name>
    </ligand>
</feature>
<dbReference type="Gene3D" id="1.10.20.140">
    <property type="match status" value="1"/>
</dbReference>
<evidence type="ECO:0000313" key="15">
    <source>
        <dbReference type="Proteomes" id="UP000253032"/>
    </source>
</evidence>
<comment type="similarity">
    <text evidence="3 10 13">Belongs to the IPP transferase family.</text>
</comment>
<dbReference type="SUPFAM" id="SSF52540">
    <property type="entry name" value="P-loop containing nucleoside triphosphate hydrolases"/>
    <property type="match status" value="1"/>
</dbReference>
<gene>
    <name evidence="10" type="primary">miaA</name>
    <name evidence="14" type="ORF">DBW98_01725</name>
</gene>
<evidence type="ECO:0000256" key="8">
    <source>
        <dbReference type="ARBA" id="ARBA00022842"/>
    </source>
</evidence>
<proteinExistence type="inferred from homology"/>
<comment type="subunit">
    <text evidence="10">Monomer.</text>
</comment>
<comment type="cofactor">
    <cofactor evidence="1 10">
        <name>Mg(2+)</name>
        <dbReference type="ChEBI" id="CHEBI:18420"/>
    </cofactor>
</comment>
<keyword evidence="5 10" id="KW-0819">tRNA processing</keyword>
<feature type="binding site" evidence="10">
    <location>
        <begin position="13"/>
        <end position="20"/>
    </location>
    <ligand>
        <name>ATP</name>
        <dbReference type="ChEBI" id="CHEBI:30616"/>
    </ligand>
</feature>
<comment type="function">
    <text evidence="2 10 12">Catalyzes the transfer of a dimethylallyl group onto the adenine at position 37 in tRNAs that read codons beginning with uridine, leading to the formation of N6-(dimethylallyl)adenosine (i(6)A).</text>
</comment>